<dbReference type="Gene3D" id="1.20.141.10">
    <property type="entry name" value="Chitosanase, subunit A, domain 1"/>
    <property type="match status" value="1"/>
</dbReference>
<feature type="transmembrane region" description="Helical" evidence="2">
    <location>
        <begin position="42"/>
        <end position="64"/>
    </location>
</feature>
<dbReference type="InterPro" id="IPR004843">
    <property type="entry name" value="Calcineurin-like_PHP"/>
</dbReference>
<dbReference type="InterPro" id="IPR000421">
    <property type="entry name" value="FA58C"/>
</dbReference>
<dbReference type="InterPro" id="IPR000400">
    <property type="entry name" value="Glyco_hydro_46"/>
</dbReference>
<keyword evidence="2" id="KW-0472">Membrane</keyword>
<dbReference type="SUPFAM" id="SSF49785">
    <property type="entry name" value="Galactose-binding domain-like"/>
    <property type="match status" value="1"/>
</dbReference>
<dbReference type="InterPro" id="IPR008979">
    <property type="entry name" value="Galactose-bd-like_sf"/>
</dbReference>
<evidence type="ECO:0000256" key="2">
    <source>
        <dbReference type="SAM" id="Phobius"/>
    </source>
</evidence>
<sequence length="726" mass="80515">MPLPTPRRRWAPSGSRHRTTDHRTIDHHTADHRRRRKSGFRIALAMVLAAVPAVIFLSTSQAAAPTGLDDPVKKEIAMQLVSSAENSSLDWKEQYDYIEDIGDGRGYTAGIVGFCSGTHDMLELVEYYTQQVPNNPLAKYLPALREVDGSDSHEGLDPGFTSAWQQAAQTTAFKEAQHHERDRVYFNPSVSRAKSDKVQELGQFIYYDAIVMHGQSGFDSIRADARANADTPAEGGNETEYLHAFLDARVEEMKKEAAHEDTSRVDTAQRIFLNKGNLRLNTPLSWHVYGDPFEITKDPTPTEPGPSPSEPGGGEPQLISRGKPVAASSSEDATLTPGKAVDGNTTTRWASQEGNDREWIRIDLGEAASVSRVKLLWEAAYAKAYRVEISTDRTTWTRLATESAGNGGTDEWTNLNGKGRYLRVYATVRGTAYGYSLFEVEAYGTTGSGPGPTDPPTGAFTVVGAGDIADQCTQSDANCQHFKTADRAAAINPAFYITMGDNQYDDAHIEDFQNYYDKSWGRFKATTYPVPGNHESYDDYENRDEKAYREYFGSRATPQGKMWYSYNRGNWHFIALNSNRFDEDEQMDWLAADLAANRKKCVAAYWHEPLFSSGDHGNVPVSRPVWELLEGAGAELVLNGHDHHYERFAPQTRDAQADPNGIVEIIGGAGGKDLYGQGDTVQPNSAKRIWDKFGVVKLDFTDTGFRSQFVETNGTVLDTSPTYSCH</sequence>
<dbReference type="EMBL" id="JAAKZW010000046">
    <property type="protein sequence ID" value="NGO76805.1"/>
    <property type="molecule type" value="Genomic_DNA"/>
</dbReference>
<keyword evidence="5" id="KW-1185">Reference proteome</keyword>
<dbReference type="PROSITE" id="PS60000">
    <property type="entry name" value="CHITOSANASE_46_80"/>
    <property type="match status" value="1"/>
</dbReference>
<dbReference type="GO" id="GO:0005576">
    <property type="term" value="C:extracellular region"/>
    <property type="evidence" value="ECO:0007669"/>
    <property type="project" value="InterPro"/>
</dbReference>
<evidence type="ECO:0000259" key="3">
    <source>
        <dbReference type="PROSITE" id="PS50022"/>
    </source>
</evidence>
<dbReference type="SUPFAM" id="SSF56300">
    <property type="entry name" value="Metallo-dependent phosphatases"/>
    <property type="match status" value="1"/>
</dbReference>
<name>A0A6G4XGY4_9ACTN</name>
<dbReference type="CDD" id="cd00978">
    <property type="entry name" value="chitosanase_GH46"/>
    <property type="match status" value="1"/>
</dbReference>
<reference evidence="4 5" key="1">
    <citation type="submission" date="2020-02" db="EMBL/GenBank/DDBJ databases">
        <title>Whole-genome analyses of novel actinobacteria.</title>
        <authorList>
            <person name="Sahin N."/>
            <person name="Tokatli A."/>
        </authorList>
    </citation>
    <scope>NUCLEOTIDE SEQUENCE [LARGE SCALE GENOMIC DNA]</scope>
    <source>
        <strain evidence="4 5">YC504</strain>
    </source>
</reference>
<dbReference type="PANTHER" id="PTHR43143">
    <property type="entry name" value="METALLOPHOSPHOESTERASE, CALCINEURIN SUPERFAMILY"/>
    <property type="match status" value="1"/>
</dbReference>
<dbReference type="Pfam" id="PF00149">
    <property type="entry name" value="Metallophos"/>
    <property type="match status" value="1"/>
</dbReference>
<dbReference type="Gene3D" id="3.60.21.10">
    <property type="match status" value="1"/>
</dbReference>
<dbReference type="PROSITE" id="PS50022">
    <property type="entry name" value="FA58C_3"/>
    <property type="match status" value="1"/>
</dbReference>
<dbReference type="PANTHER" id="PTHR43143:SF1">
    <property type="entry name" value="SERINE_THREONINE-PROTEIN PHOSPHATASE CPPED1"/>
    <property type="match status" value="1"/>
</dbReference>
<proteinExistence type="predicted"/>
<dbReference type="Proteomes" id="UP000481109">
    <property type="component" value="Unassembled WGS sequence"/>
</dbReference>
<dbReference type="GO" id="GO:0005975">
    <property type="term" value="P:carbohydrate metabolic process"/>
    <property type="evidence" value="ECO:0007669"/>
    <property type="project" value="InterPro"/>
</dbReference>
<organism evidence="4 5">
    <name type="scientific">Streptomyces mesophilus</name>
    <dbReference type="NCBI Taxonomy" id="1775132"/>
    <lineage>
        <taxon>Bacteria</taxon>
        <taxon>Bacillati</taxon>
        <taxon>Actinomycetota</taxon>
        <taxon>Actinomycetes</taxon>
        <taxon>Kitasatosporales</taxon>
        <taxon>Streptomycetaceae</taxon>
        <taxon>Streptomyces</taxon>
    </lineage>
</organism>
<evidence type="ECO:0000313" key="5">
    <source>
        <dbReference type="Proteomes" id="UP000481109"/>
    </source>
</evidence>
<evidence type="ECO:0000313" key="4">
    <source>
        <dbReference type="EMBL" id="NGO76805.1"/>
    </source>
</evidence>
<comment type="caution">
    <text evidence="4">The sequence shown here is derived from an EMBL/GenBank/DDBJ whole genome shotgun (WGS) entry which is preliminary data.</text>
</comment>
<feature type="compositionally biased region" description="Basic residues" evidence="1">
    <location>
        <begin position="1"/>
        <end position="20"/>
    </location>
</feature>
<dbReference type="InterPro" id="IPR051918">
    <property type="entry name" value="STPP_CPPED1"/>
</dbReference>
<evidence type="ECO:0000256" key="1">
    <source>
        <dbReference type="SAM" id="MobiDB-lite"/>
    </source>
</evidence>
<dbReference type="GO" id="GO:0016977">
    <property type="term" value="F:chitosanase activity"/>
    <property type="evidence" value="ECO:0007669"/>
    <property type="project" value="InterPro"/>
</dbReference>
<feature type="region of interest" description="Disordered" evidence="1">
    <location>
        <begin position="1"/>
        <end position="33"/>
    </location>
</feature>
<keyword evidence="2" id="KW-1133">Transmembrane helix</keyword>
<dbReference type="InterPro" id="IPR023346">
    <property type="entry name" value="Lysozyme-like_dom_sf"/>
</dbReference>
<dbReference type="InterPro" id="IPR023099">
    <property type="entry name" value="Glyco_hydro_46_N"/>
</dbReference>
<dbReference type="Pfam" id="PF00754">
    <property type="entry name" value="F5_F8_type_C"/>
    <property type="match status" value="1"/>
</dbReference>
<keyword evidence="2" id="KW-0812">Transmembrane</keyword>
<dbReference type="Pfam" id="PF01374">
    <property type="entry name" value="Glyco_hydro_46"/>
    <property type="match status" value="1"/>
</dbReference>
<dbReference type="SUPFAM" id="SSF53955">
    <property type="entry name" value="Lysozyme-like"/>
    <property type="match status" value="1"/>
</dbReference>
<feature type="domain" description="F5/8 type C" evidence="3">
    <location>
        <begin position="307"/>
        <end position="445"/>
    </location>
</feature>
<protein>
    <submittedName>
        <fullName evidence="4">Alkaline phosphatase</fullName>
    </submittedName>
</protein>
<dbReference type="AlphaFoldDB" id="A0A6G4XGY4"/>
<accession>A0A6G4XGY4</accession>
<gene>
    <name evidence="4" type="ORF">G6045_14190</name>
</gene>
<dbReference type="Gene3D" id="3.30.386.10">
    <property type="entry name" value="Chitosanase, subunit A, domain 2"/>
    <property type="match status" value="1"/>
</dbReference>
<dbReference type="InterPro" id="IPR029052">
    <property type="entry name" value="Metallo-depent_PP-like"/>
</dbReference>
<dbReference type="Gene3D" id="2.60.120.260">
    <property type="entry name" value="Galactose-binding domain-like"/>
    <property type="match status" value="1"/>
</dbReference>
<feature type="region of interest" description="Disordered" evidence="1">
    <location>
        <begin position="291"/>
        <end position="352"/>
    </location>
</feature>
<feature type="compositionally biased region" description="Polar residues" evidence="1">
    <location>
        <begin position="343"/>
        <end position="352"/>
    </location>
</feature>